<dbReference type="KEGG" id="tpla:ElP_51730"/>
<keyword evidence="5" id="KW-0347">Helicase</keyword>
<evidence type="ECO:0000256" key="4">
    <source>
        <dbReference type="ARBA" id="ARBA00022801"/>
    </source>
</evidence>
<dbReference type="Proteomes" id="UP000317835">
    <property type="component" value="Chromosome"/>
</dbReference>
<feature type="domain" description="Helicase ATP-binding" evidence="14">
    <location>
        <begin position="17"/>
        <end position="282"/>
    </location>
</feature>
<dbReference type="Gene3D" id="3.40.50.300">
    <property type="entry name" value="P-loop containing nucleotide triphosphate hydrolases"/>
    <property type="match status" value="2"/>
</dbReference>
<keyword evidence="2" id="KW-0479">Metal-binding</keyword>
<evidence type="ECO:0000256" key="8">
    <source>
        <dbReference type="ARBA" id="ARBA00023014"/>
    </source>
</evidence>
<reference evidence="15 16" key="1">
    <citation type="submission" date="2019-02" db="EMBL/GenBank/DDBJ databases">
        <title>Deep-cultivation of Planctomycetes and their phenomic and genomic characterization uncovers novel biology.</title>
        <authorList>
            <person name="Wiegand S."/>
            <person name="Jogler M."/>
            <person name="Boedeker C."/>
            <person name="Pinto D."/>
            <person name="Vollmers J."/>
            <person name="Rivas-Marin E."/>
            <person name="Kohn T."/>
            <person name="Peeters S.H."/>
            <person name="Heuer A."/>
            <person name="Rast P."/>
            <person name="Oberbeckmann S."/>
            <person name="Bunk B."/>
            <person name="Jeske O."/>
            <person name="Meyerdierks A."/>
            <person name="Storesund J.E."/>
            <person name="Kallscheuer N."/>
            <person name="Luecker S."/>
            <person name="Lage O.M."/>
            <person name="Pohl T."/>
            <person name="Merkel B.J."/>
            <person name="Hornburger P."/>
            <person name="Mueller R.-W."/>
            <person name="Bruemmer F."/>
            <person name="Labrenz M."/>
            <person name="Spormann A.M."/>
            <person name="Op den Camp H."/>
            <person name="Overmann J."/>
            <person name="Amann R."/>
            <person name="Jetten M.S.M."/>
            <person name="Mascher T."/>
            <person name="Medema M.H."/>
            <person name="Devos D.P."/>
            <person name="Kaster A.-K."/>
            <person name="Ovreas L."/>
            <person name="Rohde M."/>
            <person name="Galperin M.Y."/>
            <person name="Jogler C."/>
        </authorList>
    </citation>
    <scope>NUCLEOTIDE SEQUENCE [LARGE SCALE GENOMIC DNA]</scope>
    <source>
        <strain evidence="15 16">ElP</strain>
    </source>
</reference>
<dbReference type="InterPro" id="IPR014013">
    <property type="entry name" value="Helic_SF1/SF2_ATP-bd_DinG/Rad3"/>
</dbReference>
<name>A0A518H8Q6_9BACT</name>
<dbReference type="GO" id="GO:0006139">
    <property type="term" value="P:nucleobase-containing compound metabolic process"/>
    <property type="evidence" value="ECO:0007669"/>
    <property type="project" value="InterPro"/>
</dbReference>
<organism evidence="15 16">
    <name type="scientific">Tautonia plasticadhaerens</name>
    <dbReference type="NCBI Taxonomy" id="2527974"/>
    <lineage>
        <taxon>Bacteria</taxon>
        <taxon>Pseudomonadati</taxon>
        <taxon>Planctomycetota</taxon>
        <taxon>Planctomycetia</taxon>
        <taxon>Isosphaerales</taxon>
        <taxon>Isosphaeraceae</taxon>
        <taxon>Tautonia</taxon>
    </lineage>
</organism>
<dbReference type="GO" id="GO:0016818">
    <property type="term" value="F:hydrolase activity, acting on acid anhydrides, in phosphorus-containing anhydrides"/>
    <property type="evidence" value="ECO:0007669"/>
    <property type="project" value="InterPro"/>
</dbReference>
<proteinExistence type="inferred from homology"/>
<dbReference type="PROSITE" id="PS51193">
    <property type="entry name" value="HELICASE_ATP_BIND_2"/>
    <property type="match status" value="1"/>
</dbReference>
<keyword evidence="6" id="KW-0067">ATP-binding</keyword>
<comment type="similarity">
    <text evidence="11">Belongs to the helicase family. DinG subfamily.</text>
</comment>
<comment type="catalytic activity">
    <reaction evidence="13">
        <text>ATP + H2O = ADP + phosphate + H(+)</text>
        <dbReference type="Rhea" id="RHEA:13065"/>
        <dbReference type="ChEBI" id="CHEBI:15377"/>
        <dbReference type="ChEBI" id="CHEBI:15378"/>
        <dbReference type="ChEBI" id="CHEBI:30616"/>
        <dbReference type="ChEBI" id="CHEBI:43474"/>
        <dbReference type="ChEBI" id="CHEBI:456216"/>
        <dbReference type="EC" id="5.6.2.3"/>
    </reaction>
</comment>
<dbReference type="Pfam" id="PF00270">
    <property type="entry name" value="DEAD"/>
    <property type="match status" value="1"/>
</dbReference>
<dbReference type="Pfam" id="PF13307">
    <property type="entry name" value="Helicase_C_2"/>
    <property type="match status" value="1"/>
</dbReference>
<dbReference type="InterPro" id="IPR027417">
    <property type="entry name" value="P-loop_NTPase"/>
</dbReference>
<keyword evidence="10" id="KW-0413">Isomerase</keyword>
<dbReference type="RefSeq" id="WP_145274736.1">
    <property type="nucleotide sequence ID" value="NZ_CP036426.1"/>
</dbReference>
<evidence type="ECO:0000256" key="1">
    <source>
        <dbReference type="ARBA" id="ARBA00001966"/>
    </source>
</evidence>
<dbReference type="InterPro" id="IPR014001">
    <property type="entry name" value="Helicase_ATP-bd"/>
</dbReference>
<keyword evidence="9" id="KW-0238">DNA-binding</keyword>
<accession>A0A518H8Q6</accession>
<evidence type="ECO:0000259" key="14">
    <source>
        <dbReference type="PROSITE" id="PS51193"/>
    </source>
</evidence>
<evidence type="ECO:0000256" key="11">
    <source>
        <dbReference type="ARBA" id="ARBA00038058"/>
    </source>
</evidence>
<dbReference type="InterPro" id="IPR006555">
    <property type="entry name" value="ATP-dep_Helicase_C"/>
</dbReference>
<dbReference type="EMBL" id="CP036426">
    <property type="protein sequence ID" value="QDV37238.1"/>
    <property type="molecule type" value="Genomic_DNA"/>
</dbReference>
<dbReference type="PANTHER" id="PTHR11472">
    <property type="entry name" value="DNA REPAIR DEAD HELICASE RAD3/XP-D SUBFAMILY MEMBER"/>
    <property type="match status" value="1"/>
</dbReference>
<evidence type="ECO:0000256" key="10">
    <source>
        <dbReference type="ARBA" id="ARBA00023235"/>
    </source>
</evidence>
<evidence type="ECO:0000313" key="15">
    <source>
        <dbReference type="EMBL" id="QDV37238.1"/>
    </source>
</evidence>
<dbReference type="SMART" id="SM00487">
    <property type="entry name" value="DEXDc"/>
    <property type="match status" value="1"/>
</dbReference>
<dbReference type="OrthoDB" id="9803913at2"/>
<dbReference type="InterPro" id="IPR045028">
    <property type="entry name" value="DinG/Rad3-like"/>
</dbReference>
<comment type="cofactor">
    <cofactor evidence="1">
        <name>[4Fe-4S] cluster</name>
        <dbReference type="ChEBI" id="CHEBI:49883"/>
    </cofactor>
</comment>
<keyword evidence="4" id="KW-0378">Hydrolase</keyword>
<evidence type="ECO:0000256" key="7">
    <source>
        <dbReference type="ARBA" id="ARBA00023004"/>
    </source>
</evidence>
<evidence type="ECO:0000256" key="2">
    <source>
        <dbReference type="ARBA" id="ARBA00022723"/>
    </source>
</evidence>
<dbReference type="Pfam" id="PF06733">
    <property type="entry name" value="DEAD_2"/>
    <property type="match status" value="1"/>
</dbReference>
<evidence type="ECO:0000313" key="16">
    <source>
        <dbReference type="Proteomes" id="UP000317835"/>
    </source>
</evidence>
<dbReference type="GO" id="GO:0003677">
    <property type="term" value="F:DNA binding"/>
    <property type="evidence" value="ECO:0007669"/>
    <property type="project" value="UniProtKB-KW"/>
</dbReference>
<dbReference type="GO" id="GO:0051536">
    <property type="term" value="F:iron-sulfur cluster binding"/>
    <property type="evidence" value="ECO:0007669"/>
    <property type="project" value="UniProtKB-KW"/>
</dbReference>
<evidence type="ECO:0000256" key="3">
    <source>
        <dbReference type="ARBA" id="ARBA00022741"/>
    </source>
</evidence>
<keyword evidence="16" id="KW-1185">Reference proteome</keyword>
<keyword evidence="7" id="KW-0408">Iron</keyword>
<evidence type="ECO:0000256" key="12">
    <source>
        <dbReference type="ARBA" id="ARBA00044969"/>
    </source>
</evidence>
<evidence type="ECO:0000256" key="5">
    <source>
        <dbReference type="ARBA" id="ARBA00022806"/>
    </source>
</evidence>
<dbReference type="AlphaFoldDB" id="A0A518H8Q6"/>
<dbReference type="SMART" id="SM00491">
    <property type="entry name" value="HELICc2"/>
    <property type="match status" value="1"/>
</dbReference>
<gene>
    <name evidence="15" type="ORF">ElP_51730</name>
</gene>
<dbReference type="GO" id="GO:0046872">
    <property type="term" value="F:metal ion binding"/>
    <property type="evidence" value="ECO:0007669"/>
    <property type="project" value="UniProtKB-KW"/>
</dbReference>
<dbReference type="EC" id="5.6.2.3" evidence="12"/>
<evidence type="ECO:0000256" key="6">
    <source>
        <dbReference type="ARBA" id="ARBA00022840"/>
    </source>
</evidence>
<sequence length="663" mass="73146">MTSLDFDPAPVLGPGGAISRRLPSYEARSEQLEMAGAVAKAIGEGGHLVVEAGTGVGKSFAYLVPSILAASEAGKKVVVSTHTISLQEQLLQKDLPFLRAVMPCEFTATLVKGRSNYVSLRRLESAGGRALATFQHPDEFDHYNALRSWAGETDDGSRSDLDFRPAPAVWDAVASENGNCLGKRCPRFNDCFYFKARRRMRTANILVVNHALFFSDLALRAEGFGLLPDYDVVVFDEAHTLEGIAGDHLGLRITSGQVDYLLARLYNERTRKGLLAHFDLDEAIDATRPVRIAASAFFAAVSRWRETDGQPNGRLRRPIGLATELPEALRKLGRAITEGAEEVQDEGQRLELVSSGDRCDLTAIMLDRWLEQSEPDGVYWVDLEGAPPRRRVSLSAAPIEVGPVLNRLLFQEVPTCVLTSATLCSGSPPDFRFVRNRLGLSRGQSLRLGSPFSFREQVRLHLARNMPDPSDDPGGFEGACLRAIPHFVEMTGGRAFVLFTSYRFMEAAARLLLPWFVERDIALYSQSDGVPRSRMVESFRADVRSVLFGTDSFWQGVDVPGESLSNVIITKLPFGVPDRPLLEARLEAIRRRGGNPFVEHQVPEAVLKLKQGFGRLIRSKLDRGIVAILDPRVLTKPYGRTFLDALPDCPRSIDTTDFAAPGR</sequence>
<dbReference type="PANTHER" id="PTHR11472:SF34">
    <property type="entry name" value="REGULATOR OF TELOMERE ELONGATION HELICASE 1"/>
    <property type="match status" value="1"/>
</dbReference>
<keyword evidence="3" id="KW-0547">Nucleotide-binding</keyword>
<keyword evidence="8" id="KW-0411">Iron-sulfur</keyword>
<evidence type="ECO:0000256" key="9">
    <source>
        <dbReference type="ARBA" id="ARBA00023125"/>
    </source>
</evidence>
<dbReference type="SUPFAM" id="SSF52540">
    <property type="entry name" value="P-loop containing nucleoside triphosphate hydrolases"/>
    <property type="match status" value="2"/>
</dbReference>
<dbReference type="GO" id="GO:0005524">
    <property type="term" value="F:ATP binding"/>
    <property type="evidence" value="ECO:0007669"/>
    <property type="project" value="UniProtKB-KW"/>
</dbReference>
<dbReference type="InterPro" id="IPR010614">
    <property type="entry name" value="RAD3-like_helicase_DEAD"/>
</dbReference>
<protein>
    <recommendedName>
        <fullName evidence="12">DNA 5'-3' helicase</fullName>
        <ecNumber evidence="12">5.6.2.3</ecNumber>
    </recommendedName>
</protein>
<dbReference type="InterPro" id="IPR011545">
    <property type="entry name" value="DEAD/DEAH_box_helicase_dom"/>
</dbReference>
<dbReference type="GO" id="GO:0043139">
    <property type="term" value="F:5'-3' DNA helicase activity"/>
    <property type="evidence" value="ECO:0007669"/>
    <property type="project" value="UniProtKB-EC"/>
</dbReference>
<evidence type="ECO:0000256" key="13">
    <source>
        <dbReference type="ARBA" id="ARBA00048954"/>
    </source>
</evidence>